<dbReference type="Pfam" id="PF05117">
    <property type="entry name" value="DUF695"/>
    <property type="match status" value="1"/>
</dbReference>
<accession>A0AAU9AMB6</accession>
<reference evidence="2 3" key="1">
    <citation type="journal article" date="2017" name="DNA Res.">
        <title>Complete genome sequence and expression profile of the commercial lytic enzyme producer Lysobacter enzymogenes M497-1.</title>
        <authorList>
            <person name="Takami H."/>
            <person name="Toyoda A."/>
            <person name="Uchiyama I."/>
            <person name="Itoh T."/>
            <person name="Takaki Y."/>
            <person name="Arai W."/>
            <person name="Nishi S."/>
            <person name="Kawai M."/>
            <person name="Shinya K."/>
            <person name="Ikeda H."/>
        </authorList>
    </citation>
    <scope>NUCLEOTIDE SEQUENCE [LARGE SCALE GENOMIC DNA]</scope>
    <source>
        <strain evidence="2 3">M497-1</strain>
    </source>
</reference>
<sequence length="148" mass="16695">MIPEPRYALIETTLGNDPAVVVVNSSLRSFRERAAFAWHLRIVIDCEFTSAYGMPTVEEAGVLRRFEEDLAPRLQAADNAIFLARITARGERVLLFRVKDADAANGTLQAPTSQDAPIREWDFRMQHDPEWALAQPELKLMERAASLN</sequence>
<dbReference type="RefSeq" id="WP_096379123.1">
    <property type="nucleotide sequence ID" value="NZ_AP014940.1"/>
</dbReference>
<gene>
    <name evidence="2" type="ORF">LEN_3226</name>
</gene>
<dbReference type="Proteomes" id="UP000218824">
    <property type="component" value="Chromosome"/>
</dbReference>
<evidence type="ECO:0000313" key="2">
    <source>
        <dbReference type="EMBL" id="BAV98713.1"/>
    </source>
</evidence>
<name>A0AAU9AMB6_LYSEN</name>
<proteinExistence type="predicted"/>
<dbReference type="EMBL" id="AP014940">
    <property type="protein sequence ID" value="BAV98713.1"/>
    <property type="molecule type" value="Genomic_DNA"/>
</dbReference>
<organism evidence="2 3">
    <name type="scientific">Lysobacter enzymogenes</name>
    <dbReference type="NCBI Taxonomy" id="69"/>
    <lineage>
        <taxon>Bacteria</taxon>
        <taxon>Pseudomonadati</taxon>
        <taxon>Pseudomonadota</taxon>
        <taxon>Gammaproteobacteria</taxon>
        <taxon>Lysobacterales</taxon>
        <taxon>Lysobacteraceae</taxon>
        <taxon>Lysobacter</taxon>
    </lineage>
</organism>
<feature type="domain" description="DUF695" evidence="1">
    <location>
        <begin position="12"/>
        <end position="132"/>
    </location>
</feature>
<dbReference type="GeneID" id="83065048"/>
<dbReference type="InterPro" id="IPR016097">
    <property type="entry name" value="DUF695"/>
</dbReference>
<evidence type="ECO:0000313" key="3">
    <source>
        <dbReference type="Proteomes" id="UP000218824"/>
    </source>
</evidence>
<evidence type="ECO:0000259" key="1">
    <source>
        <dbReference type="Pfam" id="PF05117"/>
    </source>
</evidence>
<dbReference type="KEGG" id="lem:LEN_3226"/>
<protein>
    <recommendedName>
        <fullName evidence="1">DUF695 domain-containing protein</fullName>
    </recommendedName>
</protein>
<dbReference type="AlphaFoldDB" id="A0AAU9AMB6"/>